<proteinExistence type="predicted"/>
<organism evidence="2 3">
    <name type="scientific">Streptomyces niveiscabiei</name>
    <dbReference type="NCBI Taxonomy" id="164115"/>
    <lineage>
        <taxon>Bacteria</taxon>
        <taxon>Bacillati</taxon>
        <taxon>Actinomycetota</taxon>
        <taxon>Actinomycetes</taxon>
        <taxon>Kitasatosporales</taxon>
        <taxon>Streptomycetaceae</taxon>
        <taxon>Streptomyces</taxon>
    </lineage>
</organism>
<comment type="caution">
    <text evidence="2">The sequence shown here is derived from an EMBL/GenBank/DDBJ whole genome shotgun (WGS) entry which is preliminary data.</text>
</comment>
<evidence type="ECO:0000313" key="3">
    <source>
        <dbReference type="Proteomes" id="UP001631957"/>
    </source>
</evidence>
<dbReference type="InterPro" id="IPR028978">
    <property type="entry name" value="Chorismate_lyase_/UTRA_dom_sf"/>
</dbReference>
<name>A0ABW9I4T0_9ACTN</name>
<sequence length="226" mass="23451">MQSPIWTEELGVEERAGEQGARDMGAASTAGAAFTAEGAFTAGAAFAPVAAFTARTAEDIAVRIGRFAHPATRLLLSADGLTTTLLRAWTGAEVGVLRAAQRRVPAAETPWGAGELLGAGGGERVVRHSVLGGADGSELSRNVVVARPELCPSAERCLADTSAPLGPMLQAAGTGYRRSLLDAGLRSWEPCGEPAAYKTYLLWHGDLPFAVISELFDPAVVPAALR</sequence>
<dbReference type="SUPFAM" id="SSF64288">
    <property type="entry name" value="Chorismate lyase-like"/>
    <property type="match status" value="1"/>
</dbReference>
<reference evidence="2 3" key="1">
    <citation type="submission" date="2024-12" db="EMBL/GenBank/DDBJ databases">
        <title>Forecasting of Potato common scab and diversities of Pathogenic streptomyces spp. in china.</title>
        <authorList>
            <person name="Handique U."/>
            <person name="Wu J."/>
        </authorList>
    </citation>
    <scope>NUCLEOTIDE SEQUENCE [LARGE SCALE GENOMIC DNA]</scope>
    <source>
        <strain evidence="2 3">ZRIMU1530</strain>
    </source>
</reference>
<evidence type="ECO:0000313" key="2">
    <source>
        <dbReference type="EMBL" id="MFM9614385.1"/>
    </source>
</evidence>
<dbReference type="Proteomes" id="UP001631957">
    <property type="component" value="Unassembled WGS sequence"/>
</dbReference>
<evidence type="ECO:0000256" key="1">
    <source>
        <dbReference type="SAM" id="MobiDB-lite"/>
    </source>
</evidence>
<protein>
    <recommendedName>
        <fullName evidence="4">Chorismate lyase</fullName>
    </recommendedName>
</protein>
<feature type="region of interest" description="Disordered" evidence="1">
    <location>
        <begin position="1"/>
        <end position="24"/>
    </location>
</feature>
<gene>
    <name evidence="2" type="ORF">ACKI18_37625</name>
</gene>
<keyword evidence="3" id="KW-1185">Reference proteome</keyword>
<feature type="compositionally biased region" description="Basic and acidic residues" evidence="1">
    <location>
        <begin position="12"/>
        <end position="21"/>
    </location>
</feature>
<dbReference type="Gene3D" id="3.40.1410.10">
    <property type="entry name" value="Chorismate lyase-like"/>
    <property type="match status" value="1"/>
</dbReference>
<accession>A0ABW9I4T0</accession>
<dbReference type="EMBL" id="JBJVNI010000026">
    <property type="protein sequence ID" value="MFM9614385.1"/>
    <property type="molecule type" value="Genomic_DNA"/>
</dbReference>
<evidence type="ECO:0008006" key="4">
    <source>
        <dbReference type="Google" id="ProtNLM"/>
    </source>
</evidence>
<dbReference type="RefSeq" id="WP_409122289.1">
    <property type="nucleotide sequence ID" value="NZ_JBJVNI010000026.1"/>
</dbReference>